<dbReference type="GO" id="GO:0046872">
    <property type="term" value="F:metal ion binding"/>
    <property type="evidence" value="ECO:0007669"/>
    <property type="project" value="UniProtKB-KW"/>
</dbReference>
<reference evidence="8 9" key="1">
    <citation type="submission" date="2019-09" db="EMBL/GenBank/DDBJ databases">
        <authorList>
            <person name="Wang X."/>
        </authorList>
    </citation>
    <scope>NUCLEOTIDE SEQUENCE [LARGE SCALE GENOMIC DNA]</scope>
    <source>
        <strain evidence="8 9">CICC 11023</strain>
    </source>
</reference>
<dbReference type="PANTHER" id="PTHR12001:SF85">
    <property type="entry name" value="SHORT CHAIN ISOPRENYL DIPHOSPHATE SYNTHASE"/>
    <property type="match status" value="1"/>
</dbReference>
<comment type="cofactor">
    <cofactor evidence="1">
        <name>Mg(2+)</name>
        <dbReference type="ChEBI" id="CHEBI:18420"/>
    </cofactor>
</comment>
<evidence type="ECO:0000256" key="4">
    <source>
        <dbReference type="ARBA" id="ARBA00022679"/>
    </source>
</evidence>
<keyword evidence="4 7" id="KW-0808">Transferase</keyword>
<dbReference type="GO" id="GO:0008299">
    <property type="term" value="P:isoprenoid biosynthetic process"/>
    <property type="evidence" value="ECO:0007669"/>
    <property type="project" value="InterPro"/>
</dbReference>
<keyword evidence="6" id="KW-0460">Magnesium</keyword>
<dbReference type="GO" id="GO:0004659">
    <property type="term" value="F:prenyltransferase activity"/>
    <property type="evidence" value="ECO:0007669"/>
    <property type="project" value="InterPro"/>
</dbReference>
<dbReference type="CDD" id="cd00685">
    <property type="entry name" value="Trans_IPPS_HT"/>
    <property type="match status" value="1"/>
</dbReference>
<dbReference type="Gene3D" id="1.10.600.10">
    <property type="entry name" value="Farnesyl Diphosphate Synthase"/>
    <property type="match status" value="1"/>
</dbReference>
<evidence type="ECO:0000256" key="1">
    <source>
        <dbReference type="ARBA" id="ARBA00001946"/>
    </source>
</evidence>
<evidence type="ECO:0000256" key="5">
    <source>
        <dbReference type="ARBA" id="ARBA00022723"/>
    </source>
</evidence>
<dbReference type="PANTHER" id="PTHR12001">
    <property type="entry name" value="GERANYLGERANYL PYROPHOSPHATE SYNTHASE"/>
    <property type="match status" value="1"/>
</dbReference>
<proteinExistence type="inferred from homology"/>
<comment type="caution">
    <text evidence="8">The sequence shown here is derived from an EMBL/GenBank/DDBJ whole genome shotgun (WGS) entry which is preliminary data.</text>
</comment>
<name>A0A5N0EBJ5_9NOCA</name>
<evidence type="ECO:0000313" key="9">
    <source>
        <dbReference type="Proteomes" id="UP000323876"/>
    </source>
</evidence>
<dbReference type="InterPro" id="IPR008949">
    <property type="entry name" value="Isoprenoid_synthase_dom_sf"/>
</dbReference>
<keyword evidence="5" id="KW-0479">Metal-binding</keyword>
<organism evidence="8 9">
    <name type="scientific">Nocardia colli</name>
    <dbReference type="NCBI Taxonomy" id="2545717"/>
    <lineage>
        <taxon>Bacteria</taxon>
        <taxon>Bacillati</taxon>
        <taxon>Actinomycetota</taxon>
        <taxon>Actinomycetes</taxon>
        <taxon>Mycobacteriales</taxon>
        <taxon>Nocardiaceae</taxon>
        <taxon>Nocardia</taxon>
    </lineage>
</organism>
<comment type="pathway">
    <text evidence="2">Isoprenoid biosynthesis.</text>
</comment>
<dbReference type="Proteomes" id="UP000323876">
    <property type="component" value="Unassembled WGS sequence"/>
</dbReference>
<comment type="similarity">
    <text evidence="3 7">Belongs to the FPP/GGPP synthase family.</text>
</comment>
<gene>
    <name evidence="8" type="ORF">F3087_26990</name>
</gene>
<dbReference type="SFLD" id="SFLDS00005">
    <property type="entry name" value="Isoprenoid_Synthase_Type_I"/>
    <property type="match status" value="1"/>
</dbReference>
<dbReference type="SUPFAM" id="SSF48576">
    <property type="entry name" value="Terpenoid synthases"/>
    <property type="match status" value="1"/>
</dbReference>
<sequence>MRRQNPTTFVLTPAPATQPLDLPGIRRAVDAVLTDFLRHKAHADTDTALPGEVTQLLHDFLFAGGKRLRPLLCVIGWHVGPNHAKPPPPALIQTAASLEMFHAFALIHDDLMDRSATRRNRPTVHRAMTEHHNNQHIGNSAAILLGDLAQTWSSELLHTAGLKSRQLTAILPLIDTMRTEVMYGQYLDITAGKPSPDLDLALRIARYKSAKYTVERPLQIGATLTGADPHIHTVLSAYALPAGEAFQLRDDLLGTFGTPELTGKPTLDDLREGKHTALLALALRHATPTQLHDLHTLIGNTDLDETGAQHIRRLLITIGARDQIETMITTRRTTALRALNDPALPPATATTLAQLLNALTARTT</sequence>
<protein>
    <submittedName>
        <fullName evidence="8">Polyprenyl synthetase family protein</fullName>
    </submittedName>
</protein>
<keyword evidence="9" id="KW-1185">Reference proteome</keyword>
<dbReference type="InterPro" id="IPR000092">
    <property type="entry name" value="Polyprenyl_synt"/>
</dbReference>
<evidence type="ECO:0000256" key="3">
    <source>
        <dbReference type="ARBA" id="ARBA00006706"/>
    </source>
</evidence>
<evidence type="ECO:0000256" key="6">
    <source>
        <dbReference type="ARBA" id="ARBA00022842"/>
    </source>
</evidence>
<dbReference type="AlphaFoldDB" id="A0A5N0EBJ5"/>
<dbReference type="EMBL" id="VXLC01000014">
    <property type="protein sequence ID" value="KAA8886313.1"/>
    <property type="molecule type" value="Genomic_DNA"/>
</dbReference>
<dbReference type="Pfam" id="PF00348">
    <property type="entry name" value="polyprenyl_synt"/>
    <property type="match status" value="1"/>
</dbReference>
<evidence type="ECO:0000256" key="7">
    <source>
        <dbReference type="RuleBase" id="RU004466"/>
    </source>
</evidence>
<evidence type="ECO:0000256" key="2">
    <source>
        <dbReference type="ARBA" id="ARBA00005128"/>
    </source>
</evidence>
<accession>A0A5N0EBJ5</accession>
<dbReference type="OrthoDB" id="4497239at2"/>
<evidence type="ECO:0000313" key="8">
    <source>
        <dbReference type="EMBL" id="KAA8886313.1"/>
    </source>
</evidence>